<gene>
    <name evidence="2" type="ORF">Q5761_11730</name>
</gene>
<protein>
    <submittedName>
        <fullName evidence="2">Uncharacterized protein</fullName>
    </submittedName>
</protein>
<evidence type="ECO:0000313" key="3">
    <source>
        <dbReference type="Proteomes" id="UP001304683"/>
    </source>
</evidence>
<keyword evidence="3" id="KW-1185">Reference proteome</keyword>
<dbReference type="EMBL" id="CP132508">
    <property type="protein sequence ID" value="WPD19001.1"/>
    <property type="molecule type" value="Genomic_DNA"/>
</dbReference>
<accession>A0ABZ0QND7</accession>
<sequence>MVAPDVARRGRHGAGRTGRRRRTGRRGRPLRVEIVGLFPLYFKLCPRAMPWALACGLEGPADQEREYPAPERDRQRRLVQLVRHLAARFGDQVEPVTVPLPSLRGAWLAVRHRLRSDEMAVVVGGRCVRVDDDYGVLDRWLAACLARDGGT</sequence>
<evidence type="ECO:0000313" key="2">
    <source>
        <dbReference type="EMBL" id="WPD19001.1"/>
    </source>
</evidence>
<proteinExistence type="predicted"/>
<organism evidence="2 3">
    <name type="scientific">Thermaerobacter composti</name>
    <dbReference type="NCBI Taxonomy" id="554949"/>
    <lineage>
        <taxon>Bacteria</taxon>
        <taxon>Bacillati</taxon>
        <taxon>Bacillota</taxon>
        <taxon>Clostridia</taxon>
        <taxon>Eubacteriales</taxon>
        <taxon>Clostridiales Family XVII. Incertae Sedis</taxon>
        <taxon>Thermaerobacter</taxon>
    </lineage>
</organism>
<dbReference type="RefSeq" id="WP_243123667.1">
    <property type="nucleotide sequence ID" value="NZ_CP132508.1"/>
</dbReference>
<name>A0ABZ0QND7_9FIRM</name>
<dbReference type="Proteomes" id="UP001304683">
    <property type="component" value="Chromosome"/>
</dbReference>
<feature type="compositionally biased region" description="Basic residues" evidence="1">
    <location>
        <begin position="9"/>
        <end position="25"/>
    </location>
</feature>
<evidence type="ECO:0000256" key="1">
    <source>
        <dbReference type="SAM" id="MobiDB-lite"/>
    </source>
</evidence>
<feature type="region of interest" description="Disordered" evidence="1">
    <location>
        <begin position="1"/>
        <end position="25"/>
    </location>
</feature>
<reference evidence="2 3" key="1">
    <citation type="submission" date="2023-08" db="EMBL/GenBank/DDBJ databases">
        <title>Genome sequence of Thermaerobacter compostii strain Ins1, a spore-forming filamentous bacterium isolated from a deep geothermal reservoir.</title>
        <authorList>
            <person name="Bregnard D."/>
            <person name="Gonzalez D."/>
            <person name="Junier P."/>
        </authorList>
    </citation>
    <scope>NUCLEOTIDE SEQUENCE [LARGE SCALE GENOMIC DNA]</scope>
    <source>
        <strain evidence="2 3">Ins1</strain>
    </source>
</reference>